<reference evidence="3" key="1">
    <citation type="submission" date="2024-02" db="EMBL/GenBank/DDBJ databases">
        <authorList>
            <consortium name="ELIXIR-Norway"/>
            <consortium name="Elixir Norway"/>
        </authorList>
    </citation>
    <scope>NUCLEOTIDE SEQUENCE</scope>
</reference>
<dbReference type="InterPro" id="IPR007320">
    <property type="entry name" value="PDCD2_C"/>
</dbReference>
<accession>A0ABP0TZA0</accession>
<evidence type="ECO:0000256" key="1">
    <source>
        <dbReference type="SAM" id="MobiDB-lite"/>
    </source>
</evidence>
<feature type="region of interest" description="Disordered" evidence="1">
    <location>
        <begin position="164"/>
        <end position="186"/>
    </location>
</feature>
<evidence type="ECO:0000313" key="4">
    <source>
        <dbReference type="Proteomes" id="UP001497512"/>
    </source>
</evidence>
<dbReference type="PANTHER" id="PTHR47762:SF2">
    <property type="entry name" value="OS04G0640800 PROTEIN"/>
    <property type="match status" value="1"/>
</dbReference>
<dbReference type="Proteomes" id="UP001497512">
    <property type="component" value="Chromosome 17"/>
</dbReference>
<feature type="domain" description="Programmed cell death protein 2 C-terminal" evidence="2">
    <location>
        <begin position="258"/>
        <end position="362"/>
    </location>
</feature>
<evidence type="ECO:0000259" key="2">
    <source>
        <dbReference type="Pfam" id="PF04194"/>
    </source>
</evidence>
<dbReference type="PANTHER" id="PTHR47762">
    <property type="entry name" value="OSJNBB0079B02.4 PROTEIN"/>
    <property type="match status" value="1"/>
</dbReference>
<sequence>MLLLGLPGAWAEEPNEVADHYTSKIGGTPDWPVPLHKINLDMLKCTICGNYLALVAQVYAPLTLSGKEINERVLYILGCTSPNCGLDPARFVLEWVCILVNGQWQEASTSCHQTDEQGWGDENSWGGDAADGNNEPDTISLQELQSSLLEAGYLAAAAATRHHHVSNQGQETLSSSQDVETLGQRNPESNLPTLPCFYMYSNSEVLIQDRNANVNGKFQESAESKPLPAVEECTAAVEGVEELWEGEEYEPDHSLSADQTYLKFKKKLDLNPEQCYRYCFGGQPLWAREVQEQAGTCAACGGPRVYEMQLMPPLLYFLQQAYKDLPPSLYATHDWEWSTVIVFSCAQSCSQGAGDQPMIVSEQTEWTVIKEATILQAEV</sequence>
<name>A0ABP0TZA0_9BRYO</name>
<evidence type="ECO:0000313" key="3">
    <source>
        <dbReference type="EMBL" id="CAK9209137.1"/>
    </source>
</evidence>
<organism evidence="3 4">
    <name type="scientific">Sphagnum troendelagicum</name>
    <dbReference type="NCBI Taxonomy" id="128251"/>
    <lineage>
        <taxon>Eukaryota</taxon>
        <taxon>Viridiplantae</taxon>
        <taxon>Streptophyta</taxon>
        <taxon>Embryophyta</taxon>
        <taxon>Bryophyta</taxon>
        <taxon>Sphagnophytina</taxon>
        <taxon>Sphagnopsida</taxon>
        <taxon>Sphagnales</taxon>
        <taxon>Sphagnaceae</taxon>
        <taxon>Sphagnum</taxon>
    </lineage>
</organism>
<feature type="region of interest" description="Disordered" evidence="1">
    <location>
        <begin position="113"/>
        <end position="135"/>
    </location>
</feature>
<protein>
    <recommendedName>
        <fullName evidence="2">Programmed cell death protein 2 C-terminal domain-containing protein</fullName>
    </recommendedName>
</protein>
<dbReference type="EMBL" id="OZ019909">
    <property type="protein sequence ID" value="CAK9209137.1"/>
    <property type="molecule type" value="Genomic_DNA"/>
</dbReference>
<proteinExistence type="predicted"/>
<gene>
    <name evidence="3" type="ORF">CSSPTR1EN2_LOCUS9533</name>
</gene>
<keyword evidence="4" id="KW-1185">Reference proteome</keyword>
<feature type="compositionally biased region" description="Polar residues" evidence="1">
    <location>
        <begin position="166"/>
        <end position="186"/>
    </location>
</feature>
<dbReference type="Pfam" id="PF04194">
    <property type="entry name" value="PDCD2_C"/>
    <property type="match status" value="1"/>
</dbReference>